<gene>
    <name evidence="3" type="ORF">GTQ38_18865</name>
</gene>
<evidence type="ECO:0000256" key="1">
    <source>
        <dbReference type="SAM" id="SignalP"/>
    </source>
</evidence>
<dbReference type="Proteomes" id="UP000475249">
    <property type="component" value="Unassembled WGS sequence"/>
</dbReference>
<reference evidence="3 4" key="1">
    <citation type="submission" date="2020-01" db="EMBL/GenBank/DDBJ databases">
        <title>Bacteria diversity of Porities sp.</title>
        <authorList>
            <person name="Wang G."/>
        </authorList>
    </citation>
    <scope>NUCLEOTIDE SEQUENCE [LARGE SCALE GENOMIC DNA]</scope>
    <source>
        <strain evidence="3 4">R33</strain>
    </source>
</reference>
<evidence type="ECO:0000259" key="2">
    <source>
        <dbReference type="PROSITE" id="PS50853"/>
    </source>
</evidence>
<feature type="signal peptide" evidence="1">
    <location>
        <begin position="1"/>
        <end position="21"/>
    </location>
</feature>
<dbReference type="AlphaFoldDB" id="A0A6L9EIR5"/>
<feature type="chain" id="PRO_5026955267" description="Fibronectin type-III domain-containing protein" evidence="1">
    <location>
        <begin position="22"/>
        <end position="376"/>
    </location>
</feature>
<dbReference type="SUPFAM" id="SSF49265">
    <property type="entry name" value="Fibronectin type III"/>
    <property type="match status" value="1"/>
</dbReference>
<dbReference type="CDD" id="cd00063">
    <property type="entry name" value="FN3"/>
    <property type="match status" value="1"/>
</dbReference>
<comment type="caution">
    <text evidence="3">The sequence shown here is derived from an EMBL/GenBank/DDBJ whole genome shotgun (WGS) entry which is preliminary data.</text>
</comment>
<name>A0A6L9EIR5_9FLAO</name>
<dbReference type="RefSeq" id="WP_161437108.1">
    <property type="nucleotide sequence ID" value="NZ_WXYO01000008.1"/>
</dbReference>
<dbReference type="Gene3D" id="2.60.40.10">
    <property type="entry name" value="Immunoglobulins"/>
    <property type="match status" value="1"/>
</dbReference>
<dbReference type="InterPro" id="IPR013783">
    <property type="entry name" value="Ig-like_fold"/>
</dbReference>
<keyword evidence="4" id="KW-1185">Reference proteome</keyword>
<keyword evidence="1" id="KW-0732">Signal</keyword>
<dbReference type="InterPro" id="IPR036116">
    <property type="entry name" value="FN3_sf"/>
</dbReference>
<evidence type="ECO:0000313" key="4">
    <source>
        <dbReference type="Proteomes" id="UP000475249"/>
    </source>
</evidence>
<dbReference type="EMBL" id="WXYO01000008">
    <property type="protein sequence ID" value="NAS14079.1"/>
    <property type="molecule type" value="Genomic_DNA"/>
</dbReference>
<feature type="domain" description="Fibronectin type-III" evidence="2">
    <location>
        <begin position="26"/>
        <end position="124"/>
    </location>
</feature>
<evidence type="ECO:0000313" key="3">
    <source>
        <dbReference type="EMBL" id="NAS14079.1"/>
    </source>
</evidence>
<organism evidence="3 4">
    <name type="scientific">Poritiphilus flavus</name>
    <dbReference type="NCBI Taxonomy" id="2697053"/>
    <lineage>
        <taxon>Bacteria</taxon>
        <taxon>Pseudomonadati</taxon>
        <taxon>Bacteroidota</taxon>
        <taxon>Flavobacteriia</taxon>
        <taxon>Flavobacteriales</taxon>
        <taxon>Flavobacteriaceae</taxon>
        <taxon>Poritiphilus</taxon>
    </lineage>
</organism>
<dbReference type="InterPro" id="IPR003961">
    <property type="entry name" value="FN3_dom"/>
</dbReference>
<accession>A0A6L9EIR5</accession>
<sequence length="376" mass="40943">MKLTKTLSLLLIFLCLIGCQDDDGEVPEVIISGIAEVTAATAQVSANITFSGSSPVNEYGICWSTTNPPTVSDNSTVNQNTWLGEFTESIAPLTGATEYFVRAYAVNEEGIAYSQTQSLKTQGAQPTIINPSVLKNCPPLATIRARVLSNKISTDVYFEYGTTTAYEFGRIGEVSDIGESEAIEVPLEGLIPNTTYHFRVVAENSAGTTVSEDISFVSQYVLGQEHIGGIVAYVDETGLHGFVSRTTYENGSYDITFITSWGPNEVTGATGLEIGDGKPNSEKAMEINGTTLSHMYFISRYGHSVNPDWYMPSIEELKIVQQNIYENGFGAFPGINYWSSSEVHKDSVLCLNFAKDSVFVGPKNKHDHVSLGISYY</sequence>
<proteinExistence type="predicted"/>
<protein>
    <recommendedName>
        <fullName evidence="2">Fibronectin type-III domain-containing protein</fullName>
    </recommendedName>
</protein>
<dbReference type="PROSITE" id="PS50853">
    <property type="entry name" value="FN3"/>
    <property type="match status" value="1"/>
</dbReference>